<evidence type="ECO:0000313" key="1">
    <source>
        <dbReference type="EMBL" id="MPN00174.1"/>
    </source>
</evidence>
<sequence length="111" mass="12811">MFDHFCLNKNFVIVHVRHTNDQFIAVGPKFFQRLLNGAHLRKTGRITEVKRCIFVEYLLVYPPVVLKDEHIVLRGNKKDVVDALVHQLHKGCIAELEPAYIVGFNDGWRSG</sequence>
<dbReference type="AlphaFoldDB" id="A0A645EHE1"/>
<reference evidence="1" key="1">
    <citation type="submission" date="2019-08" db="EMBL/GenBank/DDBJ databases">
        <authorList>
            <person name="Kucharzyk K."/>
            <person name="Murdoch R.W."/>
            <person name="Higgins S."/>
            <person name="Loffler F."/>
        </authorList>
    </citation>
    <scope>NUCLEOTIDE SEQUENCE</scope>
</reference>
<name>A0A645EHE1_9ZZZZ</name>
<organism evidence="1">
    <name type="scientific">bioreactor metagenome</name>
    <dbReference type="NCBI Taxonomy" id="1076179"/>
    <lineage>
        <taxon>unclassified sequences</taxon>
        <taxon>metagenomes</taxon>
        <taxon>ecological metagenomes</taxon>
    </lineage>
</organism>
<dbReference type="EMBL" id="VSSQ01046215">
    <property type="protein sequence ID" value="MPN00174.1"/>
    <property type="molecule type" value="Genomic_DNA"/>
</dbReference>
<accession>A0A645EHE1</accession>
<protein>
    <submittedName>
        <fullName evidence="1">Uncharacterized protein</fullName>
    </submittedName>
</protein>
<proteinExistence type="predicted"/>
<comment type="caution">
    <text evidence="1">The sequence shown here is derived from an EMBL/GenBank/DDBJ whole genome shotgun (WGS) entry which is preliminary data.</text>
</comment>
<gene>
    <name evidence="1" type="ORF">SDC9_147368</name>
</gene>